<proteinExistence type="predicted"/>
<accession>A0ACB8BVP0</accession>
<dbReference type="Proteomes" id="UP000790709">
    <property type="component" value="Unassembled WGS sequence"/>
</dbReference>
<organism evidence="1 2">
    <name type="scientific">Leucogyrophana mollusca</name>
    <dbReference type="NCBI Taxonomy" id="85980"/>
    <lineage>
        <taxon>Eukaryota</taxon>
        <taxon>Fungi</taxon>
        <taxon>Dikarya</taxon>
        <taxon>Basidiomycota</taxon>
        <taxon>Agaricomycotina</taxon>
        <taxon>Agaricomycetes</taxon>
        <taxon>Agaricomycetidae</taxon>
        <taxon>Boletales</taxon>
        <taxon>Boletales incertae sedis</taxon>
        <taxon>Leucogyrophana</taxon>
    </lineage>
</organism>
<protein>
    <submittedName>
        <fullName evidence="1">Rap30/74 interaction domain-containing protein</fullName>
    </submittedName>
</protein>
<dbReference type="EMBL" id="MU266341">
    <property type="protein sequence ID" value="KAH7929449.1"/>
    <property type="molecule type" value="Genomic_DNA"/>
</dbReference>
<gene>
    <name evidence="1" type="ORF">BV22DRAFT_1125719</name>
</gene>
<reference evidence="1" key="1">
    <citation type="journal article" date="2021" name="New Phytol.">
        <title>Evolutionary innovations through gain and loss of genes in the ectomycorrhizal Boletales.</title>
        <authorList>
            <person name="Wu G."/>
            <person name="Miyauchi S."/>
            <person name="Morin E."/>
            <person name="Kuo A."/>
            <person name="Drula E."/>
            <person name="Varga T."/>
            <person name="Kohler A."/>
            <person name="Feng B."/>
            <person name="Cao Y."/>
            <person name="Lipzen A."/>
            <person name="Daum C."/>
            <person name="Hundley H."/>
            <person name="Pangilinan J."/>
            <person name="Johnson J."/>
            <person name="Barry K."/>
            <person name="LaButti K."/>
            <person name="Ng V."/>
            <person name="Ahrendt S."/>
            <person name="Min B."/>
            <person name="Choi I.G."/>
            <person name="Park H."/>
            <person name="Plett J.M."/>
            <person name="Magnuson J."/>
            <person name="Spatafora J.W."/>
            <person name="Nagy L.G."/>
            <person name="Henrissat B."/>
            <person name="Grigoriev I.V."/>
            <person name="Yang Z.L."/>
            <person name="Xu J."/>
            <person name="Martin F.M."/>
        </authorList>
    </citation>
    <scope>NUCLEOTIDE SEQUENCE</scope>
    <source>
        <strain evidence="1">KUC20120723A-06</strain>
    </source>
</reference>
<name>A0ACB8BVP0_9AGAM</name>
<sequence>MPPKPSESLLFHKKKPVRKEPSGTPPNGTPTATSPRKSATPRQQPTPPDADTDDNTKLPDGDFAEYKLMSSALNGWKYDIMKFSSRTPVDISTWEEPIKLNRKELKREEVSAPVQVAAGPMLGPDGKPVIGPDGKVVMVDAEGKPMMNNNGAGEASSSKDKDTKGKGAANGKKRFQKKTRQVFLVPDATRQLRREERYPWVMEDAKQNEVWVGKLEEVAKAETHALFMPAAQEFFKFVPANRWYKFQKKPNYHIPTLEEAESIMAKIQKNKDPQTWLLHNRNGKAPSTATAAMFKAEPDSGASGSSLVHNASQSRGPGGRKLVSVHRSARGDDDEEGGGRKRKEEDEAEGDIDEGVFSEDPADDDEQEAPDINDEEAKELEERLKREYKAANKQREGHVDESDEEDDESQLTKDGKALKKLVRNLEKNIAYDSDDERKNPYASSEEEESEEEIPVATNEPAIQQQPQQVKSRASSQQPSPKPSQSSASQPQNASAAGSRATSPALSPGLGGHSVVAKRATSPKAPKLKSTNGSRATSPLSGQGAGSRATSPVSGSRATSPVTVRSPTSPTASGSASVPKPANKRKATDDLTGSGPPSGSPTSGPAAAPKPKRRKPLPPGPPPGGELEDRMLIEWLQNTPNATTRDCIHHFTPYLTTDAKKSKFTTLVKQVAQLRGGVLVLRSATPEATSQPSTPAAA</sequence>
<keyword evidence="2" id="KW-1185">Reference proteome</keyword>
<comment type="caution">
    <text evidence="1">The sequence shown here is derived from an EMBL/GenBank/DDBJ whole genome shotgun (WGS) entry which is preliminary data.</text>
</comment>
<evidence type="ECO:0000313" key="1">
    <source>
        <dbReference type="EMBL" id="KAH7929449.1"/>
    </source>
</evidence>
<evidence type="ECO:0000313" key="2">
    <source>
        <dbReference type="Proteomes" id="UP000790709"/>
    </source>
</evidence>